<feature type="compositionally biased region" description="Pro residues" evidence="8">
    <location>
        <begin position="398"/>
        <end position="407"/>
    </location>
</feature>
<dbReference type="FunFam" id="1.10.30.10:FF:000005">
    <property type="entry name" value="TOX high mobility group box family member 3"/>
    <property type="match status" value="1"/>
</dbReference>
<comment type="subcellular location">
    <subcellularLocation>
        <location evidence="2">Chromosome</location>
    </subcellularLocation>
    <subcellularLocation>
        <location evidence="1">Nucleus</location>
    </subcellularLocation>
</comment>
<dbReference type="Proteomes" id="UP000579812">
    <property type="component" value="Unassembled WGS sequence"/>
</dbReference>
<dbReference type="CDD" id="cd21995">
    <property type="entry name" value="HMG-box_TOX-like"/>
    <property type="match status" value="1"/>
</dbReference>
<dbReference type="GO" id="GO:0006357">
    <property type="term" value="P:regulation of transcription by RNA polymerase II"/>
    <property type="evidence" value="ECO:0007669"/>
    <property type="project" value="TreeGrafter"/>
</dbReference>
<dbReference type="EMBL" id="JAAMOB010000002">
    <property type="protein sequence ID" value="KAF4117554.1"/>
    <property type="molecule type" value="Genomic_DNA"/>
</dbReference>
<keyword evidence="5 7" id="KW-0238">DNA-binding</keyword>
<dbReference type="GO" id="GO:0005634">
    <property type="term" value="C:nucleus"/>
    <property type="evidence" value="ECO:0007669"/>
    <property type="project" value="UniProtKB-SubCell"/>
</dbReference>
<dbReference type="PANTHER" id="PTHR45781">
    <property type="entry name" value="AGAP000281-PA"/>
    <property type="match status" value="1"/>
</dbReference>
<accession>A0A7J6DFH2</accession>
<evidence type="ECO:0000256" key="3">
    <source>
        <dbReference type="ARBA" id="ARBA00022454"/>
    </source>
</evidence>
<dbReference type="PANTHER" id="PTHR45781:SF2">
    <property type="entry name" value="TOX HIGH MOBILITY GROUP BOX FAMILY MEMBER 4"/>
    <property type="match status" value="1"/>
</dbReference>
<name>A0A7J6DFH2_9TELE</name>
<evidence type="ECO:0000256" key="2">
    <source>
        <dbReference type="ARBA" id="ARBA00004286"/>
    </source>
</evidence>
<dbReference type="PRINTS" id="PR00886">
    <property type="entry name" value="HIGHMOBLTY12"/>
</dbReference>
<dbReference type="Gene3D" id="1.10.30.10">
    <property type="entry name" value="High mobility group box domain"/>
    <property type="match status" value="1"/>
</dbReference>
<evidence type="ECO:0000256" key="6">
    <source>
        <dbReference type="ARBA" id="ARBA00023242"/>
    </source>
</evidence>
<dbReference type="InterPro" id="IPR051365">
    <property type="entry name" value="TOX_HMG-box_domain"/>
</dbReference>
<dbReference type="Pfam" id="PF00505">
    <property type="entry name" value="HMG_box"/>
    <property type="match status" value="1"/>
</dbReference>
<dbReference type="GO" id="GO:0031490">
    <property type="term" value="F:chromatin DNA binding"/>
    <property type="evidence" value="ECO:0007669"/>
    <property type="project" value="TreeGrafter"/>
</dbReference>
<keyword evidence="11" id="KW-1185">Reference proteome</keyword>
<feature type="region of interest" description="Disordered" evidence="8">
    <location>
        <begin position="510"/>
        <end position="531"/>
    </location>
</feature>
<evidence type="ECO:0000256" key="5">
    <source>
        <dbReference type="ARBA" id="ARBA00023125"/>
    </source>
</evidence>
<dbReference type="PROSITE" id="PS50118">
    <property type="entry name" value="HMG_BOX_2"/>
    <property type="match status" value="1"/>
</dbReference>
<reference evidence="10 11" key="1">
    <citation type="submission" date="2020-04" db="EMBL/GenBank/DDBJ databases">
        <title>Chromosome-level genome assembly of a cyprinid fish Onychostoma macrolepis by integration of Nanopore Sequencing, Bionano and Hi-C technology.</title>
        <authorList>
            <person name="Wang D."/>
        </authorList>
    </citation>
    <scope>NUCLEOTIDE SEQUENCE [LARGE SCALE GENOMIC DNA]</scope>
    <source>
        <strain evidence="10">SWU-2019</strain>
        <tissue evidence="10">Muscle</tissue>
    </source>
</reference>
<evidence type="ECO:0000256" key="7">
    <source>
        <dbReference type="PROSITE-ProRule" id="PRU00267"/>
    </source>
</evidence>
<feature type="domain" description="HMG box" evidence="9">
    <location>
        <begin position="313"/>
        <end position="381"/>
    </location>
</feature>
<keyword evidence="3" id="KW-0158">Chromosome</keyword>
<evidence type="ECO:0000256" key="1">
    <source>
        <dbReference type="ARBA" id="ARBA00004123"/>
    </source>
</evidence>
<feature type="DNA-binding region" description="HMG box" evidence="7">
    <location>
        <begin position="313"/>
        <end position="381"/>
    </location>
</feature>
<proteinExistence type="predicted"/>
<dbReference type="InterPro" id="IPR036910">
    <property type="entry name" value="HMG_box_dom_sf"/>
</dbReference>
<dbReference type="SMART" id="SM00398">
    <property type="entry name" value="HMG"/>
    <property type="match status" value="1"/>
</dbReference>
<evidence type="ECO:0000256" key="4">
    <source>
        <dbReference type="ARBA" id="ARBA00022553"/>
    </source>
</evidence>
<protein>
    <recommendedName>
        <fullName evidence="9">HMG box domain-containing protein</fullName>
    </recommendedName>
</protein>
<organism evidence="10 11">
    <name type="scientific">Onychostoma macrolepis</name>
    <dbReference type="NCBI Taxonomy" id="369639"/>
    <lineage>
        <taxon>Eukaryota</taxon>
        <taxon>Metazoa</taxon>
        <taxon>Chordata</taxon>
        <taxon>Craniata</taxon>
        <taxon>Vertebrata</taxon>
        <taxon>Euteleostomi</taxon>
        <taxon>Actinopterygii</taxon>
        <taxon>Neopterygii</taxon>
        <taxon>Teleostei</taxon>
        <taxon>Ostariophysi</taxon>
        <taxon>Cypriniformes</taxon>
        <taxon>Cyprinidae</taxon>
        <taxon>Acrossocheilinae</taxon>
        <taxon>Onychostoma</taxon>
    </lineage>
</organism>
<feature type="region of interest" description="Disordered" evidence="8">
    <location>
        <begin position="294"/>
        <end position="315"/>
    </location>
</feature>
<dbReference type="SUPFAM" id="SSF47095">
    <property type="entry name" value="HMG-box"/>
    <property type="match status" value="1"/>
</dbReference>
<evidence type="ECO:0000313" key="11">
    <source>
        <dbReference type="Proteomes" id="UP000579812"/>
    </source>
</evidence>
<dbReference type="GO" id="GO:0005694">
    <property type="term" value="C:chromosome"/>
    <property type="evidence" value="ECO:0007669"/>
    <property type="project" value="UniProtKB-SubCell"/>
</dbReference>
<comment type="caution">
    <text evidence="10">The sequence shown here is derived from an EMBL/GenBank/DDBJ whole genome shotgun (WGS) entry which is preliminary data.</text>
</comment>
<sequence>MDLNFYSDLSDGTGQHVDSEFMDNSSYNGYDPVNKFAGGNDSYLTISGPGHHWSSEKTFHTPCLGDEEFEIPPISLDPDSALTIEDVEAHFGELAEQAESSSASGVGNSLASNPVVGGNDPSFASAFMNPSSQGIEHLSMGVINQPGGSALLSSTLGVDLGHSVGSHFNSSSSMTIDVPINDMNHSLLGHSQLTTIDHSDLSAQLGLSLGGGASVSKSPDQPLSTTPSPAGSLQDEDMEDFRQKTMLVDSSSASPAIISHIPNLTGSAQLSSAPPVVVRRVGGKPAMVPLTAADTGATLGGKKGKKKKDPNEPQKPVSAYALFFRDTQAAIKGQNPNATFGEVSKIVASMWDSLGEEQKQVYKRKTEAAKKDYLKALAAYRANQLSKSSTEVEDSAPSTPPSVPCPAPITTAPAAPVRPRLTPIPEQNTITNICASNIILDGPQVTTRSRTGSLPLSIGQPLHPSPSPTPTVTKIIISKQMLQGGSQIHQIPTSMVTVIPAGLRAVQPAAAAGRQPPPLQQMQGTPPPPRLQQMVQTQAPPPLQAKPRGGVGGSVAVTATPPPPLQIKIVPASLHSDLSTPIIVTTATSANPVIASTTISASAHPTPVEVQVEEPREELVPGTDEAVTEEPEEMEMEVSVAPEASSSAPSTNLCVRAGCTNPAVESRDWDKEYCSNECVATHCRDIFMAWCSIKSQNSATVK</sequence>
<gene>
    <name evidence="10" type="ORF">G5714_002107</name>
</gene>
<dbReference type="AlphaFoldDB" id="A0A7J6DFH2"/>
<evidence type="ECO:0000259" key="9">
    <source>
        <dbReference type="PROSITE" id="PS50118"/>
    </source>
</evidence>
<evidence type="ECO:0000256" key="8">
    <source>
        <dbReference type="SAM" id="MobiDB-lite"/>
    </source>
</evidence>
<dbReference type="InterPro" id="IPR009071">
    <property type="entry name" value="HMG_box_dom"/>
</dbReference>
<feature type="region of interest" description="Disordered" evidence="8">
    <location>
        <begin position="211"/>
        <end position="235"/>
    </location>
</feature>
<evidence type="ECO:0000313" key="10">
    <source>
        <dbReference type="EMBL" id="KAF4117554.1"/>
    </source>
</evidence>
<feature type="compositionally biased region" description="Pro residues" evidence="8">
    <location>
        <begin position="515"/>
        <end position="530"/>
    </location>
</feature>
<keyword evidence="6 7" id="KW-0539">Nucleus</keyword>
<feature type="region of interest" description="Disordered" evidence="8">
    <location>
        <begin position="385"/>
        <end position="407"/>
    </location>
</feature>
<feature type="compositionally biased region" description="Polar residues" evidence="8">
    <location>
        <begin position="215"/>
        <end position="231"/>
    </location>
</feature>
<keyword evidence="4" id="KW-0597">Phosphoprotein</keyword>